<evidence type="ECO:0000259" key="1">
    <source>
        <dbReference type="Pfam" id="PF03551"/>
    </source>
</evidence>
<dbReference type="AlphaFoldDB" id="A0A1M4YLZ4"/>
<dbReference type="Gene3D" id="1.10.10.10">
    <property type="entry name" value="Winged helix-like DNA-binding domain superfamily/Winged helix DNA-binding domain"/>
    <property type="match status" value="1"/>
</dbReference>
<reference evidence="2 3" key="1">
    <citation type="submission" date="2016-11" db="EMBL/GenBank/DDBJ databases">
        <authorList>
            <person name="Jaros S."/>
            <person name="Januszkiewicz K."/>
            <person name="Wedrychowicz H."/>
        </authorList>
    </citation>
    <scope>NUCLEOTIDE SEQUENCE [LARGE SCALE GENOMIC DNA]</scope>
    <source>
        <strain evidence="2 3">DSM 44523</strain>
    </source>
</reference>
<sequence length="113" mass="12907">MHDMEALADLRRSVLDYCVLILLREQERYGYELVSLLTQHGMVTSEGTIYPLLARLRRQGLIDSTWRESVAGPPRRYHRLTDDGIAAAIRFLADWRTFRAALDAFIDTPGSPS</sequence>
<gene>
    <name evidence="2" type="ORF">SAMN05444320_102412</name>
</gene>
<proteinExistence type="predicted"/>
<dbReference type="InterPro" id="IPR036390">
    <property type="entry name" value="WH_DNA-bd_sf"/>
</dbReference>
<evidence type="ECO:0000313" key="2">
    <source>
        <dbReference type="EMBL" id="SHF06845.1"/>
    </source>
</evidence>
<name>A0A1M4YLZ4_STRHI</name>
<dbReference type="PANTHER" id="PTHR33169">
    <property type="entry name" value="PADR-FAMILY TRANSCRIPTIONAL REGULATOR"/>
    <property type="match status" value="1"/>
</dbReference>
<feature type="domain" description="Transcription regulator PadR N-terminal" evidence="1">
    <location>
        <begin position="19"/>
        <end position="86"/>
    </location>
</feature>
<dbReference type="Pfam" id="PF03551">
    <property type="entry name" value="PadR"/>
    <property type="match status" value="1"/>
</dbReference>
<dbReference type="InterPro" id="IPR036388">
    <property type="entry name" value="WH-like_DNA-bd_sf"/>
</dbReference>
<protein>
    <submittedName>
        <fullName evidence="2">Transcriptional regulator, PadR family</fullName>
    </submittedName>
</protein>
<dbReference type="InterPro" id="IPR005149">
    <property type="entry name" value="Tscrpt_reg_PadR_N"/>
</dbReference>
<dbReference type="InterPro" id="IPR052509">
    <property type="entry name" value="Metal_resp_DNA-bind_regulator"/>
</dbReference>
<evidence type="ECO:0000313" key="3">
    <source>
        <dbReference type="Proteomes" id="UP000184501"/>
    </source>
</evidence>
<dbReference type="STRING" id="2017.SAMN05444320_102412"/>
<dbReference type="PANTHER" id="PTHR33169:SF14">
    <property type="entry name" value="TRANSCRIPTIONAL REGULATOR RV3488"/>
    <property type="match status" value="1"/>
</dbReference>
<dbReference type="Proteomes" id="UP000184501">
    <property type="component" value="Unassembled WGS sequence"/>
</dbReference>
<dbReference type="OrthoDB" id="122286at2"/>
<dbReference type="SUPFAM" id="SSF46785">
    <property type="entry name" value="Winged helix' DNA-binding domain"/>
    <property type="match status" value="1"/>
</dbReference>
<accession>A0A1M4YLZ4</accession>
<organism evidence="2 3">
    <name type="scientific">Streptoalloteichus hindustanus</name>
    <dbReference type="NCBI Taxonomy" id="2017"/>
    <lineage>
        <taxon>Bacteria</taxon>
        <taxon>Bacillati</taxon>
        <taxon>Actinomycetota</taxon>
        <taxon>Actinomycetes</taxon>
        <taxon>Pseudonocardiales</taxon>
        <taxon>Pseudonocardiaceae</taxon>
        <taxon>Streptoalloteichus</taxon>
    </lineage>
</organism>
<dbReference type="EMBL" id="FQVN01000002">
    <property type="protein sequence ID" value="SHF06845.1"/>
    <property type="molecule type" value="Genomic_DNA"/>
</dbReference>
<keyword evidence="3" id="KW-1185">Reference proteome</keyword>